<evidence type="ECO:0000256" key="2">
    <source>
        <dbReference type="SAM" id="SignalP"/>
    </source>
</evidence>
<keyword evidence="3" id="KW-1185">Reference proteome</keyword>
<feature type="chain" id="PRO_5039320013" evidence="2">
    <location>
        <begin position="30"/>
        <end position="307"/>
    </location>
</feature>
<reference evidence="4" key="1">
    <citation type="submission" date="2025-08" db="UniProtKB">
        <authorList>
            <consortium name="RefSeq"/>
        </authorList>
    </citation>
    <scope>IDENTIFICATION</scope>
    <source>
        <tissue evidence="4">Whole organism</tissue>
    </source>
</reference>
<protein>
    <submittedName>
        <fullName evidence="4">Uncharacterized protein LOC113218266 isoform X1</fullName>
    </submittedName>
</protein>
<accession>A0A6J1TLZ7</accession>
<dbReference type="RefSeq" id="XP_026294323.2">
    <property type="nucleotide sequence ID" value="XM_026438538.2"/>
</dbReference>
<dbReference type="KEGG" id="foc:113218266"/>
<dbReference type="GeneID" id="113218266"/>
<dbReference type="AlphaFoldDB" id="A0A6J1TLZ7"/>
<keyword evidence="2" id="KW-0732">Signal</keyword>
<feature type="region of interest" description="Disordered" evidence="1">
    <location>
        <begin position="256"/>
        <end position="307"/>
    </location>
</feature>
<dbReference type="Proteomes" id="UP000504606">
    <property type="component" value="Unplaced"/>
</dbReference>
<evidence type="ECO:0000256" key="1">
    <source>
        <dbReference type="SAM" id="MobiDB-lite"/>
    </source>
</evidence>
<name>A0A6J1TLZ7_FRAOC</name>
<feature type="region of interest" description="Disordered" evidence="1">
    <location>
        <begin position="67"/>
        <end position="141"/>
    </location>
</feature>
<sequence length="307" mass="32547">MGLRKLAPGNAVLLLAVVCVAALLGQGAGQGAAREAESTAFQRTARSYSRAGGCTPLHAEVADYLDMPPDRHQEAPDDDDDEGEQGDDVGRWLETQHFVAHRGRRQRPLPDDAGGDRGPGGDRGSGGEESVPSDYWHHGPTGLGIREQLEALLDAQEPPGDGGTATPPPPPAPARHTGTGRPGPAFRLEHIFAPTRGRRSAGGTDLAEREAAPPRLQQRPSRRAWHRAGQQRACGRQQAMTLALVQERLRACEARLGSGDGGRVDQQPQAAGQSAPPSTTTAAPAENRPTGTGARRQRAYSILLTLR</sequence>
<feature type="compositionally biased region" description="Acidic residues" evidence="1">
    <location>
        <begin position="76"/>
        <end position="87"/>
    </location>
</feature>
<feature type="compositionally biased region" description="Low complexity" evidence="1">
    <location>
        <begin position="266"/>
        <end position="285"/>
    </location>
</feature>
<evidence type="ECO:0000313" key="3">
    <source>
        <dbReference type="Proteomes" id="UP000504606"/>
    </source>
</evidence>
<feature type="region of interest" description="Disordered" evidence="1">
    <location>
        <begin position="155"/>
        <end position="232"/>
    </location>
</feature>
<evidence type="ECO:0000313" key="4">
    <source>
        <dbReference type="RefSeq" id="XP_026294323.2"/>
    </source>
</evidence>
<proteinExistence type="predicted"/>
<organism evidence="3 4">
    <name type="scientific">Frankliniella occidentalis</name>
    <name type="common">Western flower thrips</name>
    <name type="synonym">Euthrips occidentalis</name>
    <dbReference type="NCBI Taxonomy" id="133901"/>
    <lineage>
        <taxon>Eukaryota</taxon>
        <taxon>Metazoa</taxon>
        <taxon>Ecdysozoa</taxon>
        <taxon>Arthropoda</taxon>
        <taxon>Hexapoda</taxon>
        <taxon>Insecta</taxon>
        <taxon>Pterygota</taxon>
        <taxon>Neoptera</taxon>
        <taxon>Paraneoptera</taxon>
        <taxon>Thysanoptera</taxon>
        <taxon>Terebrantia</taxon>
        <taxon>Thripoidea</taxon>
        <taxon>Thripidae</taxon>
        <taxon>Frankliniella</taxon>
    </lineage>
</organism>
<gene>
    <name evidence="4" type="primary">LOC113218266</name>
</gene>
<feature type="signal peptide" evidence="2">
    <location>
        <begin position="1"/>
        <end position="29"/>
    </location>
</feature>